<reference evidence="3 4" key="1">
    <citation type="journal article" date="2018" name="Sci. Rep.">
        <title>Comparative analysis of the Pocillopora damicornis genome highlights role of immune system in coral evolution.</title>
        <authorList>
            <person name="Cunning R."/>
            <person name="Bay R.A."/>
            <person name="Gillette P."/>
            <person name="Baker A.C."/>
            <person name="Traylor-Knowles N."/>
        </authorList>
    </citation>
    <scope>NUCLEOTIDE SEQUENCE [LARGE SCALE GENOMIC DNA]</scope>
    <source>
        <strain evidence="3">RSMAS</strain>
        <tissue evidence="3">Whole animal</tissue>
    </source>
</reference>
<dbReference type="InterPro" id="IPR056378">
    <property type="entry name" value="Let-756-like_FGF"/>
</dbReference>
<dbReference type="OMA" id="TETHQGM"/>
<name>A0A3M6TGC7_POCDA</name>
<keyword evidence="4" id="KW-1185">Reference proteome</keyword>
<comment type="similarity">
    <text evidence="1 2">Belongs to the heparin-binding growth factors family.</text>
</comment>
<dbReference type="CDD" id="cd00058">
    <property type="entry name" value="beta-trefoil_FGF"/>
    <property type="match status" value="1"/>
</dbReference>
<sequence length="136" mass="15092">MTSQQITTNVVRRTKLHSRKGFLLRVTDDLVEGSQDYDNDVYTTLQMASVAPGEVVIRGEVSNKYIGMDSNGNIVTYNSLLEDCIFKEHQHTNGYSSFESKPHSGWFLALTNDGKAKPGPKSARGHRAVEFLPSSV</sequence>
<dbReference type="Gene3D" id="2.80.10.50">
    <property type="match status" value="1"/>
</dbReference>
<evidence type="ECO:0000256" key="1">
    <source>
        <dbReference type="ARBA" id="ARBA00007936"/>
    </source>
</evidence>
<dbReference type="Proteomes" id="UP000275408">
    <property type="component" value="Unassembled WGS sequence"/>
</dbReference>
<gene>
    <name evidence="3" type="ORF">pdam_00009432</name>
</gene>
<dbReference type="PANTHER" id="PTHR11486">
    <property type="entry name" value="FIBROBLAST GROWTH FACTOR"/>
    <property type="match status" value="1"/>
</dbReference>
<dbReference type="PROSITE" id="PS00247">
    <property type="entry name" value="HBGF_FGF"/>
    <property type="match status" value="1"/>
</dbReference>
<dbReference type="PRINTS" id="PR00263">
    <property type="entry name" value="HBGFFGF"/>
</dbReference>
<comment type="caution">
    <text evidence="3">The sequence shown here is derived from an EMBL/GenBank/DDBJ whole genome shotgun (WGS) entry which is preliminary data.</text>
</comment>
<dbReference type="AlphaFoldDB" id="A0A3M6TGC7"/>
<evidence type="ECO:0000256" key="2">
    <source>
        <dbReference type="RuleBase" id="RU049442"/>
    </source>
</evidence>
<protein>
    <recommendedName>
        <fullName evidence="2">Fibroblast growth factor</fullName>
        <shortName evidence="2">FGF</shortName>
    </recommendedName>
</protein>
<dbReference type="GO" id="GO:0008083">
    <property type="term" value="F:growth factor activity"/>
    <property type="evidence" value="ECO:0007669"/>
    <property type="project" value="InterPro"/>
</dbReference>
<dbReference type="SMART" id="SM00442">
    <property type="entry name" value="FGF"/>
    <property type="match status" value="1"/>
</dbReference>
<proteinExistence type="inferred from homology"/>
<accession>A0A3M6TGC7</accession>
<dbReference type="Pfam" id="PF00167">
    <property type="entry name" value="FGF"/>
    <property type="match status" value="1"/>
</dbReference>
<dbReference type="InterPro" id="IPR008996">
    <property type="entry name" value="IL1/FGF"/>
</dbReference>
<evidence type="ECO:0000313" key="3">
    <source>
        <dbReference type="EMBL" id="RMX40446.1"/>
    </source>
</evidence>
<dbReference type="EMBL" id="RCHS01003631">
    <property type="protein sequence ID" value="RMX40446.1"/>
    <property type="molecule type" value="Genomic_DNA"/>
</dbReference>
<organism evidence="3 4">
    <name type="scientific">Pocillopora damicornis</name>
    <name type="common">Cauliflower coral</name>
    <name type="synonym">Millepora damicornis</name>
    <dbReference type="NCBI Taxonomy" id="46731"/>
    <lineage>
        <taxon>Eukaryota</taxon>
        <taxon>Metazoa</taxon>
        <taxon>Cnidaria</taxon>
        <taxon>Anthozoa</taxon>
        <taxon>Hexacorallia</taxon>
        <taxon>Scleractinia</taxon>
        <taxon>Astrocoeniina</taxon>
        <taxon>Pocilloporidae</taxon>
        <taxon>Pocillopora</taxon>
    </lineage>
</organism>
<dbReference type="SUPFAM" id="SSF50353">
    <property type="entry name" value="Cytokine"/>
    <property type="match status" value="1"/>
</dbReference>
<evidence type="ECO:0000313" key="4">
    <source>
        <dbReference type="Proteomes" id="UP000275408"/>
    </source>
</evidence>
<dbReference type="STRING" id="46731.A0A3M6TGC7"/>
<dbReference type="InterPro" id="IPR002209">
    <property type="entry name" value="Fibroblast_GF_fam"/>
</dbReference>
<dbReference type="PRINTS" id="PR00262">
    <property type="entry name" value="IL1HBGF"/>
</dbReference>
<dbReference type="OrthoDB" id="5987799at2759"/>